<keyword evidence="3" id="KW-1185">Reference proteome</keyword>
<evidence type="ECO:0000313" key="3">
    <source>
        <dbReference type="Proteomes" id="UP000244912"/>
    </source>
</evidence>
<organism evidence="2 3">
    <name type="scientific">Palleronia abyssalis</name>
    <dbReference type="NCBI Taxonomy" id="1501240"/>
    <lineage>
        <taxon>Bacteria</taxon>
        <taxon>Pseudomonadati</taxon>
        <taxon>Pseudomonadota</taxon>
        <taxon>Alphaproteobacteria</taxon>
        <taxon>Rhodobacterales</taxon>
        <taxon>Roseobacteraceae</taxon>
        <taxon>Palleronia</taxon>
    </lineage>
</organism>
<dbReference type="EMBL" id="ONZF01000014">
    <property type="protein sequence ID" value="SPJ26061.1"/>
    <property type="molecule type" value="Genomic_DNA"/>
</dbReference>
<dbReference type="AlphaFoldDB" id="A0A2R8C0U9"/>
<name>A0A2R8C0U9_9RHOB</name>
<proteinExistence type="predicted"/>
<sequence length="224" mass="24196">MPWGSCAMPGCLEWSSRPVPRAGWVSTLSAKTPRHGTVDHPGRIQPVVTQGRDEGRGVPLAEAPVVDEALCLLGPSSGLGRIRLRRRFVDETRANKGVAQSKCQGSSSVRLQCHERRPALYESKISRSPGSLQFDAKALLLPPCRVVPGPRRTAPTARKRYASVLRVILALSGSRVIGQWIRSKLGLPPQPLRWGPCLSGACRPIRTIGHGSLQHQTAPASCDA</sequence>
<dbReference type="Proteomes" id="UP000244912">
    <property type="component" value="Unassembled WGS sequence"/>
</dbReference>
<evidence type="ECO:0000313" key="2">
    <source>
        <dbReference type="EMBL" id="SPJ26061.1"/>
    </source>
</evidence>
<protein>
    <submittedName>
        <fullName evidence="2">Uncharacterized protein</fullName>
    </submittedName>
</protein>
<gene>
    <name evidence="2" type="ORF">PAA8504_03917</name>
</gene>
<feature type="region of interest" description="Disordered" evidence="1">
    <location>
        <begin position="31"/>
        <end position="50"/>
    </location>
</feature>
<evidence type="ECO:0000256" key="1">
    <source>
        <dbReference type="SAM" id="MobiDB-lite"/>
    </source>
</evidence>
<accession>A0A2R8C0U9</accession>
<reference evidence="2 3" key="1">
    <citation type="submission" date="2018-03" db="EMBL/GenBank/DDBJ databases">
        <authorList>
            <person name="Keele B.F."/>
        </authorList>
    </citation>
    <scope>NUCLEOTIDE SEQUENCE [LARGE SCALE GENOMIC DNA]</scope>
    <source>
        <strain evidence="2 3">CECT 8504</strain>
    </source>
</reference>